<feature type="transmembrane region" description="Helical" evidence="1">
    <location>
        <begin position="130"/>
        <end position="149"/>
    </location>
</feature>
<organism evidence="2 3">
    <name type="scientific">Anaeramoeba ignava</name>
    <name type="common">Anaerobic marine amoeba</name>
    <dbReference type="NCBI Taxonomy" id="1746090"/>
    <lineage>
        <taxon>Eukaryota</taxon>
        <taxon>Metamonada</taxon>
        <taxon>Anaeramoebidae</taxon>
        <taxon>Anaeramoeba</taxon>
    </lineage>
</organism>
<proteinExistence type="predicted"/>
<reference evidence="2" key="1">
    <citation type="submission" date="2022-10" db="EMBL/GenBank/DDBJ databases">
        <title>Novel sulphate-reducing endosymbionts in the free-living metamonad Anaeramoeba.</title>
        <authorList>
            <person name="Jerlstrom-Hultqvist J."/>
            <person name="Cepicka I."/>
            <person name="Gallot-Lavallee L."/>
            <person name="Salas-Leiva D."/>
            <person name="Curtis B.A."/>
            <person name="Zahonova K."/>
            <person name="Pipaliya S."/>
            <person name="Dacks J."/>
            <person name="Roger A.J."/>
        </authorList>
    </citation>
    <scope>NUCLEOTIDE SEQUENCE</scope>
    <source>
        <strain evidence="2">BMAN</strain>
    </source>
</reference>
<feature type="transmembrane region" description="Helical" evidence="1">
    <location>
        <begin position="156"/>
        <end position="176"/>
    </location>
</feature>
<keyword evidence="3" id="KW-1185">Reference proteome</keyword>
<evidence type="ECO:0000313" key="3">
    <source>
        <dbReference type="Proteomes" id="UP001149090"/>
    </source>
</evidence>
<dbReference type="EMBL" id="JAPDFW010000136">
    <property type="protein sequence ID" value="KAJ5066893.1"/>
    <property type="molecule type" value="Genomic_DNA"/>
</dbReference>
<evidence type="ECO:0000313" key="2">
    <source>
        <dbReference type="EMBL" id="KAJ5066893.1"/>
    </source>
</evidence>
<keyword evidence="1" id="KW-0812">Transmembrane</keyword>
<protein>
    <submittedName>
        <fullName evidence="2">Uncharacterized protein</fullName>
    </submittedName>
</protein>
<comment type="caution">
    <text evidence="2">The sequence shown here is derived from an EMBL/GenBank/DDBJ whole genome shotgun (WGS) entry which is preliminary data.</text>
</comment>
<feature type="transmembrane region" description="Helical" evidence="1">
    <location>
        <begin position="5"/>
        <end position="26"/>
    </location>
</feature>
<keyword evidence="1" id="KW-0472">Membrane</keyword>
<dbReference type="AlphaFoldDB" id="A0A9Q0L8A2"/>
<name>A0A9Q0L8A2_ANAIG</name>
<feature type="transmembrane region" description="Helical" evidence="1">
    <location>
        <begin position="32"/>
        <end position="54"/>
    </location>
</feature>
<keyword evidence="1" id="KW-1133">Transmembrane helix</keyword>
<gene>
    <name evidence="2" type="ORF">M0811_03237</name>
</gene>
<feature type="transmembrane region" description="Helical" evidence="1">
    <location>
        <begin position="182"/>
        <end position="198"/>
    </location>
</feature>
<sequence>MIYSLIDLILLLILLTAIIHITITFLKTSEKIFFSVWSRLGVAFYIFSLFHPYLISGSKTFIPSVIFRGNTEMRELYEKSREILIKNSQNHTSLFIGYLDGFVKVLLHGFSFIDSLFAQNLISFSSSFKSVFVTLSFIVLFWGIFTYCFGDRKIGIFILLSSHFLFLTFVFFSNLFKLFGDGFWFSIFGFGWCLFFSFE</sequence>
<evidence type="ECO:0000256" key="1">
    <source>
        <dbReference type="SAM" id="Phobius"/>
    </source>
</evidence>
<accession>A0A9Q0L8A2</accession>
<dbReference type="Proteomes" id="UP001149090">
    <property type="component" value="Unassembled WGS sequence"/>
</dbReference>